<evidence type="ECO:0000313" key="4">
    <source>
        <dbReference type="EMBL" id="KAK3800067.1"/>
    </source>
</evidence>
<evidence type="ECO:0000313" key="5">
    <source>
        <dbReference type="Proteomes" id="UP001283361"/>
    </source>
</evidence>
<dbReference type="Pfam" id="PF00497">
    <property type="entry name" value="SBP_bac_3"/>
    <property type="match status" value="3"/>
</dbReference>
<dbReference type="InterPro" id="IPR001638">
    <property type="entry name" value="Solute-binding_3/MltF_N"/>
</dbReference>
<dbReference type="PANTHER" id="PTHR35936">
    <property type="entry name" value="MEMBRANE-BOUND LYTIC MUREIN TRANSGLYCOSYLASE F"/>
    <property type="match status" value="1"/>
</dbReference>
<feature type="signal peptide" evidence="2">
    <location>
        <begin position="1"/>
        <end position="24"/>
    </location>
</feature>
<protein>
    <recommendedName>
        <fullName evidence="3">Solute-binding protein family 3/N-terminal domain-containing protein</fullName>
    </recommendedName>
</protein>
<reference evidence="4" key="1">
    <citation type="journal article" date="2023" name="G3 (Bethesda)">
        <title>A reference genome for the long-term kleptoplast-retaining sea slug Elysia crispata morphotype clarki.</title>
        <authorList>
            <person name="Eastman K.E."/>
            <person name="Pendleton A.L."/>
            <person name="Shaikh M.A."/>
            <person name="Suttiyut T."/>
            <person name="Ogas R."/>
            <person name="Tomko P."/>
            <person name="Gavelis G."/>
            <person name="Widhalm J.R."/>
            <person name="Wisecaver J.H."/>
        </authorList>
    </citation>
    <scope>NUCLEOTIDE SEQUENCE</scope>
    <source>
        <strain evidence="4">ECLA1</strain>
    </source>
</reference>
<feature type="chain" id="PRO_5042192544" description="Solute-binding protein family 3/N-terminal domain-containing protein" evidence="2">
    <location>
        <begin position="25"/>
        <end position="817"/>
    </location>
</feature>
<keyword evidence="1 2" id="KW-0732">Signal</keyword>
<organism evidence="4 5">
    <name type="scientific">Elysia crispata</name>
    <name type="common">lettuce slug</name>
    <dbReference type="NCBI Taxonomy" id="231223"/>
    <lineage>
        <taxon>Eukaryota</taxon>
        <taxon>Metazoa</taxon>
        <taxon>Spiralia</taxon>
        <taxon>Lophotrochozoa</taxon>
        <taxon>Mollusca</taxon>
        <taxon>Gastropoda</taxon>
        <taxon>Heterobranchia</taxon>
        <taxon>Euthyneura</taxon>
        <taxon>Panpulmonata</taxon>
        <taxon>Sacoglossa</taxon>
        <taxon>Placobranchoidea</taxon>
        <taxon>Plakobranchidae</taxon>
        <taxon>Elysia</taxon>
    </lineage>
</organism>
<keyword evidence="5" id="KW-1185">Reference proteome</keyword>
<sequence length="817" mass="89944">MALFIIKLFVKVATLLCLIHASDAGIYNHGRKLEFVERKLSSVAHMPGLHVMQSPQEPTTDKVWLFAVDGRKRPYSFFDKDGNLVGFDVDVISRVCALAGKQCEVVLAEFTECIFSNREITYPGRGLMAGWFDACPGYVISVDRQSAFDFTDPYLYTDASFTVAPGNPSGFNPDTSDYSQFKFAHLTGALTNEKCLERLNKTAKNIVVAADLPDAQALLLNRTADVLFSPRHKIDGLEVLPQRVHCDAGGAAVMIKKGSSLAQWWNPAFQTLRTSGEYQALCQTSQIKYSAPVECLPPATPKNSLYLRLSLPIQETSDIPSDKIWLFAVDGRKRPYSFFNDDGKLVGFDVDLISRVCAITQKQCEIVLAEFTECIFTEREVTFPGRGLMAPWFDACPGFAISVDREGAFDFTDPYLYTDSSFTVAPSNPSGFDPDTSDFSQFNFVHLTGALTNEKCLNRLNKTAKSILVAANLPDAKAVLLNGSADVLFSPRHKIDGLEVLPQRVHCDAGGAAVMVKKGSSLAQWWNPAFQMLVLLGEYQSLCLSSQIKYNATIPCLPPSQLHSPKPKSSLIFEAVNTKVWLFSVSGNRKPFNYVDEQGQLTGFDVDFVQKVCQIAGQSCASVLSPFTECTFTNRNIVYAGRGLMDGWVDACTGYADTLDREMAFDFSTAYLPGGDAHFFVAPGNPSSFDPSLQDYTRFTFVQLTGAPTNAKCLSRLGKQFDKILIAANLPEAKTLLLSGQADVLFAPRSKIDDLQSMSEGVNCSRTGTAIMVKKGSTLPSWWNPAFKLFQQSGQFGQFCQASSFKYNYNITCLTAP</sequence>
<comment type="caution">
    <text evidence="4">The sequence shown here is derived from an EMBL/GenBank/DDBJ whole genome shotgun (WGS) entry which is preliminary data.</text>
</comment>
<dbReference type="Gene3D" id="3.40.190.10">
    <property type="entry name" value="Periplasmic binding protein-like II"/>
    <property type="match status" value="6"/>
</dbReference>
<name>A0AAE1B7E7_9GAST</name>
<dbReference type="Proteomes" id="UP001283361">
    <property type="component" value="Unassembled WGS sequence"/>
</dbReference>
<feature type="domain" description="Solute-binding protein family 3/N-terminal" evidence="3">
    <location>
        <begin position="580"/>
        <end position="811"/>
    </location>
</feature>
<accession>A0AAE1B7E7</accession>
<dbReference type="PANTHER" id="PTHR35936:SF19">
    <property type="entry name" value="AMINO-ACID-BINDING PROTEIN YXEM-RELATED"/>
    <property type="match status" value="1"/>
</dbReference>
<dbReference type="AlphaFoldDB" id="A0AAE1B7E7"/>
<evidence type="ECO:0000259" key="3">
    <source>
        <dbReference type="SMART" id="SM00062"/>
    </source>
</evidence>
<feature type="domain" description="Solute-binding protein family 3/N-terminal" evidence="3">
    <location>
        <begin position="63"/>
        <end position="293"/>
    </location>
</feature>
<dbReference type="SUPFAM" id="SSF53850">
    <property type="entry name" value="Periplasmic binding protein-like II"/>
    <property type="match status" value="3"/>
</dbReference>
<evidence type="ECO:0000256" key="1">
    <source>
        <dbReference type="ARBA" id="ARBA00022729"/>
    </source>
</evidence>
<dbReference type="SMART" id="SM00062">
    <property type="entry name" value="PBPb"/>
    <property type="match status" value="2"/>
</dbReference>
<proteinExistence type="predicted"/>
<gene>
    <name evidence="4" type="ORF">RRG08_015035</name>
</gene>
<evidence type="ECO:0000256" key="2">
    <source>
        <dbReference type="SAM" id="SignalP"/>
    </source>
</evidence>
<dbReference type="EMBL" id="JAWDGP010000502">
    <property type="protein sequence ID" value="KAK3800067.1"/>
    <property type="molecule type" value="Genomic_DNA"/>
</dbReference>